<dbReference type="InterPro" id="IPR036986">
    <property type="entry name" value="S4_RNA-bd_sf"/>
</dbReference>
<dbReference type="InterPro" id="IPR014330">
    <property type="entry name" value="RNA-bd_S4-rel_YaaA"/>
</dbReference>
<evidence type="ECO:0000313" key="3">
    <source>
        <dbReference type="Proteomes" id="UP000199433"/>
    </source>
</evidence>
<dbReference type="RefSeq" id="WP_091266726.1">
    <property type="nucleotide sequence ID" value="NZ_FNFK01000020.1"/>
</dbReference>
<dbReference type="SUPFAM" id="SSF55174">
    <property type="entry name" value="Alpha-L RNA-binding motif"/>
    <property type="match status" value="1"/>
</dbReference>
<protein>
    <submittedName>
        <fullName evidence="2">S4 domain protein YaaA</fullName>
    </submittedName>
</protein>
<keyword evidence="1" id="KW-0694">RNA-binding</keyword>
<proteinExistence type="predicted"/>
<dbReference type="OrthoDB" id="9811532at2"/>
<dbReference type="PROSITE" id="PS50889">
    <property type="entry name" value="S4"/>
    <property type="match status" value="1"/>
</dbReference>
<dbReference type="Pfam" id="PF13275">
    <property type="entry name" value="S4_2"/>
    <property type="match status" value="1"/>
</dbReference>
<organism evidence="2 3">
    <name type="scientific">Alkalibacterium thalassium</name>
    <dbReference type="NCBI Taxonomy" id="426701"/>
    <lineage>
        <taxon>Bacteria</taxon>
        <taxon>Bacillati</taxon>
        <taxon>Bacillota</taxon>
        <taxon>Bacilli</taxon>
        <taxon>Lactobacillales</taxon>
        <taxon>Carnobacteriaceae</taxon>
        <taxon>Alkalibacterium</taxon>
    </lineage>
</organism>
<dbReference type="GO" id="GO:0003723">
    <property type="term" value="F:RNA binding"/>
    <property type="evidence" value="ECO:0007669"/>
    <property type="project" value="UniProtKB-KW"/>
</dbReference>
<sequence>MPEIIQINQSVITLGQFLKHATIISSGGMAKPFLMDYTVWVNDEADNRRGRKLHPGDVVKVEGFGTYLLESAQNEDN</sequence>
<evidence type="ECO:0000256" key="1">
    <source>
        <dbReference type="PROSITE-ProRule" id="PRU00182"/>
    </source>
</evidence>
<name>A0A1G9AI54_9LACT</name>
<gene>
    <name evidence="2" type="ORF">SAMN04488098_102015</name>
</gene>
<dbReference type="Proteomes" id="UP000199433">
    <property type="component" value="Unassembled WGS sequence"/>
</dbReference>
<keyword evidence="3" id="KW-1185">Reference proteome</keyword>
<dbReference type="NCBIfam" id="TIGR02988">
    <property type="entry name" value="YaaA_near_RecF"/>
    <property type="match status" value="1"/>
</dbReference>
<dbReference type="EMBL" id="FNFK01000020">
    <property type="protein sequence ID" value="SDK26923.1"/>
    <property type="molecule type" value="Genomic_DNA"/>
</dbReference>
<evidence type="ECO:0000313" key="2">
    <source>
        <dbReference type="EMBL" id="SDK26923.1"/>
    </source>
</evidence>
<dbReference type="AlphaFoldDB" id="A0A1G9AI54"/>
<dbReference type="Gene3D" id="3.10.290.10">
    <property type="entry name" value="RNA-binding S4 domain"/>
    <property type="match status" value="1"/>
</dbReference>
<accession>A0A1G9AI54</accession>
<reference evidence="3" key="1">
    <citation type="submission" date="2016-10" db="EMBL/GenBank/DDBJ databases">
        <authorList>
            <person name="Varghese N."/>
            <person name="Submissions S."/>
        </authorList>
    </citation>
    <scope>NUCLEOTIDE SEQUENCE [LARGE SCALE GENOMIC DNA]</scope>
    <source>
        <strain evidence="3">DSM 19181</strain>
    </source>
</reference>
<dbReference type="STRING" id="426701.SAMN04488098_102015"/>